<evidence type="ECO:0008006" key="3">
    <source>
        <dbReference type="Google" id="ProtNLM"/>
    </source>
</evidence>
<evidence type="ECO:0000313" key="2">
    <source>
        <dbReference type="Proteomes" id="UP000318571"/>
    </source>
</evidence>
<dbReference type="AlphaFoldDB" id="A0A553PPR0"/>
<dbReference type="PANTHER" id="PTHR33244">
    <property type="entry name" value="INTEGRASE CATALYTIC DOMAIN-CONTAINING PROTEIN-RELATED"/>
    <property type="match status" value="1"/>
</dbReference>
<dbReference type="PANTHER" id="PTHR33244:SF3">
    <property type="entry name" value="PEPTIDASE A2 DOMAIN-CONTAINING PROTEIN"/>
    <property type="match status" value="1"/>
</dbReference>
<comment type="caution">
    <text evidence="1">The sequence shown here is derived from an EMBL/GenBank/DDBJ whole genome shotgun (WGS) entry which is preliminary data.</text>
</comment>
<organism evidence="1 2">
    <name type="scientific">Tigriopus californicus</name>
    <name type="common">Marine copepod</name>
    <dbReference type="NCBI Taxonomy" id="6832"/>
    <lineage>
        <taxon>Eukaryota</taxon>
        <taxon>Metazoa</taxon>
        <taxon>Ecdysozoa</taxon>
        <taxon>Arthropoda</taxon>
        <taxon>Crustacea</taxon>
        <taxon>Multicrustacea</taxon>
        <taxon>Hexanauplia</taxon>
        <taxon>Copepoda</taxon>
        <taxon>Harpacticoida</taxon>
        <taxon>Harpacticidae</taxon>
        <taxon>Tigriopus</taxon>
    </lineage>
</organism>
<proteinExistence type="predicted"/>
<dbReference type="Proteomes" id="UP000318571">
    <property type="component" value="Chromosome 6"/>
</dbReference>
<gene>
    <name evidence="1" type="ORF">TCAL_13072</name>
</gene>
<dbReference type="EMBL" id="VCGU01000002">
    <property type="protein sequence ID" value="TRY79669.1"/>
    <property type="molecule type" value="Genomic_DNA"/>
</dbReference>
<evidence type="ECO:0000313" key="1">
    <source>
        <dbReference type="EMBL" id="TRY79669.1"/>
    </source>
</evidence>
<sequence>MHICEDARPEEFPKPCTVARNIPYACQDPTKEAIDKMEKQDVIRIVQEPTKFVAPFLAVQKKDAIAIREHPWDYQRTLLPAYPSKYARLSNEDERLHVRGRKDKNVKQKTVYDSNSRQLRKLAIGQQVRIRDPQESTWSKTGTILQIRRSGRSYLVQSNGRTSLRNRIYLKPMRDGPISAVPETAQEIP</sequence>
<name>A0A553PPR0_TIGCA</name>
<accession>A0A553PPR0</accession>
<reference evidence="1 2" key="1">
    <citation type="journal article" date="2018" name="Nat. Ecol. Evol.">
        <title>Genomic signatures of mitonuclear coevolution across populations of Tigriopus californicus.</title>
        <authorList>
            <person name="Barreto F.S."/>
            <person name="Watson E.T."/>
            <person name="Lima T.G."/>
            <person name="Willett C.S."/>
            <person name="Edmands S."/>
            <person name="Li W."/>
            <person name="Burton R.S."/>
        </authorList>
    </citation>
    <scope>NUCLEOTIDE SEQUENCE [LARGE SCALE GENOMIC DNA]</scope>
    <source>
        <strain evidence="1 2">San Diego</strain>
    </source>
</reference>
<protein>
    <recommendedName>
        <fullName evidence="3">DUF5641 domain-containing protein</fullName>
    </recommendedName>
</protein>
<keyword evidence="2" id="KW-1185">Reference proteome</keyword>